<feature type="domain" description="Core-binding (CB)" evidence="3">
    <location>
        <begin position="1"/>
        <end position="86"/>
    </location>
</feature>
<dbReference type="Proteomes" id="UP000070401">
    <property type="component" value="Unassembled WGS sequence"/>
</dbReference>
<dbReference type="Pfam" id="PF02899">
    <property type="entry name" value="Phage_int_SAM_1"/>
    <property type="match status" value="1"/>
</dbReference>
<proteinExistence type="predicted"/>
<evidence type="ECO:0000313" key="4">
    <source>
        <dbReference type="EMBL" id="KXA22834.1"/>
    </source>
</evidence>
<evidence type="ECO:0000259" key="3">
    <source>
        <dbReference type="PROSITE" id="PS51900"/>
    </source>
</evidence>
<sequence>MRDNVDILEKYIENLVVKKNLLQTTVEAYKFDIDEYLEFLKEKNIDILDTDENIFNEYFSNIEKNYKSATFNRKYSTVRGFYKFLFKNRYIDKIFEYKLSVDKSCDEVINKKNSIVFKQKEYQDFINSLSDNFNEMRLMLISKMIVEYKISLINIFEIQIKDLLKYDFQKIIIVRNNKIITYDIDKKMKEELKNYYKKYATEKRFLFGAYGKSTFISDLKRYNLDFKTLKNCMQEDEKDLIENIRKIYFEIGIGDK</sequence>
<comment type="caution">
    <text evidence="4">The sequence shown here is derived from an EMBL/GenBank/DDBJ whole genome shotgun (WGS) entry which is preliminary data.</text>
</comment>
<dbReference type="EMBL" id="LRPY01000082">
    <property type="protein sequence ID" value="KXA22834.1"/>
    <property type="molecule type" value="Genomic_DNA"/>
</dbReference>
<dbReference type="GO" id="GO:0003677">
    <property type="term" value="F:DNA binding"/>
    <property type="evidence" value="ECO:0007669"/>
    <property type="project" value="UniProtKB-UniRule"/>
</dbReference>
<dbReference type="PATRIC" id="fig|851.8.peg.869"/>
<dbReference type="STRING" id="1408287.GCA_000493815_01834"/>
<reference evidence="5" key="1">
    <citation type="submission" date="2016-01" db="EMBL/GenBank/DDBJ databases">
        <authorList>
            <person name="Mitreva M."/>
            <person name="Pepin K.H."/>
            <person name="Mihindukulasuriya K.A."/>
            <person name="Fulton R."/>
            <person name="Fronick C."/>
            <person name="O'Laughlin M."/>
            <person name="Miner T."/>
            <person name="Herter B."/>
            <person name="Rosa B.A."/>
            <person name="Cordes M."/>
            <person name="Tomlinson C."/>
            <person name="Wollam A."/>
            <person name="Palsikar V.B."/>
            <person name="Mardis E.R."/>
            <person name="Wilson R.K."/>
        </authorList>
    </citation>
    <scope>NUCLEOTIDE SEQUENCE [LARGE SCALE GENOMIC DNA]</scope>
    <source>
        <strain evidence="5">MJR7757B</strain>
    </source>
</reference>
<keyword evidence="1 2" id="KW-0238">DNA-binding</keyword>
<protein>
    <submittedName>
        <fullName evidence="4">Phage integrase, SAM-like domain protein</fullName>
    </submittedName>
</protein>
<dbReference type="InterPro" id="IPR004107">
    <property type="entry name" value="Integrase_SAM-like_N"/>
</dbReference>
<dbReference type="Gene3D" id="1.10.150.130">
    <property type="match status" value="1"/>
</dbReference>
<evidence type="ECO:0000313" key="5">
    <source>
        <dbReference type="Proteomes" id="UP000070401"/>
    </source>
</evidence>
<dbReference type="InterPro" id="IPR044068">
    <property type="entry name" value="CB"/>
</dbReference>
<dbReference type="PROSITE" id="PS51900">
    <property type="entry name" value="CB"/>
    <property type="match status" value="1"/>
</dbReference>
<dbReference type="GO" id="GO:0015074">
    <property type="term" value="P:DNA integration"/>
    <property type="evidence" value="ECO:0007669"/>
    <property type="project" value="InterPro"/>
</dbReference>
<gene>
    <name evidence="4" type="ORF">HMPREF3221_00864</name>
</gene>
<name>A0A133P2M3_FUSNU</name>
<accession>A0A133P2M3</accession>
<keyword evidence="5" id="KW-1185">Reference proteome</keyword>
<dbReference type="AlphaFoldDB" id="A0A133P2M3"/>
<dbReference type="InterPro" id="IPR010998">
    <property type="entry name" value="Integrase_recombinase_N"/>
</dbReference>
<evidence type="ECO:0000256" key="2">
    <source>
        <dbReference type="PROSITE-ProRule" id="PRU01248"/>
    </source>
</evidence>
<evidence type="ECO:0000256" key="1">
    <source>
        <dbReference type="ARBA" id="ARBA00023125"/>
    </source>
</evidence>
<dbReference type="SUPFAM" id="SSF47823">
    <property type="entry name" value="lambda integrase-like, N-terminal domain"/>
    <property type="match status" value="1"/>
</dbReference>
<organism evidence="4 5">
    <name type="scientific">Fusobacterium nucleatum</name>
    <dbReference type="NCBI Taxonomy" id="851"/>
    <lineage>
        <taxon>Bacteria</taxon>
        <taxon>Fusobacteriati</taxon>
        <taxon>Fusobacteriota</taxon>
        <taxon>Fusobacteriia</taxon>
        <taxon>Fusobacteriales</taxon>
        <taxon>Fusobacteriaceae</taxon>
        <taxon>Fusobacterium</taxon>
    </lineage>
</organism>